<name>A0A1Y2CXL3_9BASI</name>
<keyword evidence="4" id="KW-1185">Reference proteome</keyword>
<dbReference type="OrthoDB" id="10625796at2759"/>
<dbReference type="EMBL" id="MCGR01000107">
    <property type="protein sequence ID" value="ORY51772.1"/>
    <property type="molecule type" value="Genomic_DNA"/>
</dbReference>
<feature type="compositionally biased region" description="Polar residues" evidence="1">
    <location>
        <begin position="110"/>
        <end position="127"/>
    </location>
</feature>
<dbReference type="AlphaFoldDB" id="A0A1Y2CXL3"/>
<evidence type="ECO:0000313" key="3">
    <source>
        <dbReference type="EMBL" id="ORY51772.1"/>
    </source>
</evidence>
<organism evidence="3 4">
    <name type="scientific">Leucosporidium creatinivorum</name>
    <dbReference type="NCBI Taxonomy" id="106004"/>
    <lineage>
        <taxon>Eukaryota</taxon>
        <taxon>Fungi</taxon>
        <taxon>Dikarya</taxon>
        <taxon>Basidiomycota</taxon>
        <taxon>Pucciniomycotina</taxon>
        <taxon>Microbotryomycetes</taxon>
        <taxon>Leucosporidiales</taxon>
        <taxon>Leucosporidium</taxon>
    </lineage>
</organism>
<reference evidence="3 4" key="1">
    <citation type="submission" date="2016-07" db="EMBL/GenBank/DDBJ databases">
        <title>Pervasive Adenine N6-methylation of Active Genes in Fungi.</title>
        <authorList>
            <consortium name="DOE Joint Genome Institute"/>
            <person name="Mondo S.J."/>
            <person name="Dannebaum R.O."/>
            <person name="Kuo R.C."/>
            <person name="Labutti K."/>
            <person name="Haridas S."/>
            <person name="Kuo A."/>
            <person name="Salamov A."/>
            <person name="Ahrendt S.R."/>
            <person name="Lipzen A."/>
            <person name="Sullivan W."/>
            <person name="Andreopoulos W.B."/>
            <person name="Clum A."/>
            <person name="Lindquist E."/>
            <person name="Daum C."/>
            <person name="Ramamoorthy G.K."/>
            <person name="Gryganskyi A."/>
            <person name="Culley D."/>
            <person name="Magnuson J.K."/>
            <person name="James T.Y."/>
            <person name="O'Malley M.A."/>
            <person name="Stajich J.E."/>
            <person name="Spatafora J.W."/>
            <person name="Visel A."/>
            <person name="Grigoriev I.V."/>
        </authorList>
    </citation>
    <scope>NUCLEOTIDE SEQUENCE [LARGE SCALE GENOMIC DNA]</scope>
    <source>
        <strain evidence="3 4">62-1032</strain>
    </source>
</reference>
<evidence type="ECO:0000259" key="2">
    <source>
        <dbReference type="PROSITE" id="PS50048"/>
    </source>
</evidence>
<dbReference type="PROSITE" id="PS00463">
    <property type="entry name" value="ZN2_CY6_FUNGAL_1"/>
    <property type="match status" value="1"/>
</dbReference>
<evidence type="ECO:0000313" key="4">
    <source>
        <dbReference type="Proteomes" id="UP000193467"/>
    </source>
</evidence>
<dbReference type="CDD" id="cd00067">
    <property type="entry name" value="GAL4"/>
    <property type="match status" value="1"/>
</dbReference>
<feature type="region of interest" description="Disordered" evidence="1">
    <location>
        <begin position="1"/>
        <end position="37"/>
    </location>
</feature>
<feature type="region of interest" description="Disordered" evidence="1">
    <location>
        <begin position="106"/>
        <end position="127"/>
    </location>
</feature>
<feature type="compositionally biased region" description="Basic residues" evidence="1">
    <location>
        <begin position="22"/>
        <end position="37"/>
    </location>
</feature>
<accession>A0A1Y2CXL3</accession>
<dbReference type="InterPro" id="IPR036864">
    <property type="entry name" value="Zn2-C6_fun-type_DNA-bd_sf"/>
</dbReference>
<feature type="compositionally biased region" description="Pro residues" evidence="1">
    <location>
        <begin position="402"/>
        <end position="415"/>
    </location>
</feature>
<sequence length="606" mass="65734">MDPTITLAVSAAAPTSSALSKPPRKRKKEPSSPPKKRIKACVACASRKVACRGLEVPGARRCTSCVLHGLSCSGAVGKEVESGENGGAPASAVAGVVKPREGAKIKQLRRTSGSAPQHLGPSSSTARLSDVSMGEALSWTLVTAAFEEPSVHSTAPLTALSVHLDFLRHGRRSGVVEVEQEVLTACYIAIGSRRSQHSAIIGGGGPSPLGTRRETACRALAERAITAVQSSPSIIDSPSVRNLEILAVVRDMIYLVDPTNSFAREVVQIAHRQSVSLVDAGFVFDFKAGLKTNYAVLDARVASRMGEEPVLKEWEVDRYQPRMKQLVREAISNLGQPLVAPEKAFHLSIWILNLQTFILRMLHRLERQIRLTPSAALTLLSTVWNLIDLAISYVKHQLYSPAPSPSSPSSPPSAFIPPELGSRTPISKEELIGQIPDILRMECELLALMERVEGEAVKEVLRIQRVRFLRGVKWMAEGFSEVHLASSAPNVHWLARRLELLQTVPDWIQLIIEGAKQKNFGLGPLAEARFSWSSVRTLLASLGKAQDVFACLALAYEKLQQAVEEEESQQLAIQLVDNTVATIEGSQPASSDPWLHTALQSIFSAG</sequence>
<dbReference type="SUPFAM" id="SSF57701">
    <property type="entry name" value="Zn2/Cys6 DNA-binding domain"/>
    <property type="match status" value="1"/>
</dbReference>
<feature type="region of interest" description="Disordered" evidence="1">
    <location>
        <begin position="402"/>
        <end position="422"/>
    </location>
</feature>
<proteinExistence type="predicted"/>
<dbReference type="SMART" id="SM00066">
    <property type="entry name" value="GAL4"/>
    <property type="match status" value="1"/>
</dbReference>
<dbReference type="Proteomes" id="UP000193467">
    <property type="component" value="Unassembled WGS sequence"/>
</dbReference>
<dbReference type="GO" id="GO:0008270">
    <property type="term" value="F:zinc ion binding"/>
    <property type="evidence" value="ECO:0007669"/>
    <property type="project" value="InterPro"/>
</dbReference>
<comment type="caution">
    <text evidence="3">The sequence shown here is derived from an EMBL/GenBank/DDBJ whole genome shotgun (WGS) entry which is preliminary data.</text>
</comment>
<dbReference type="InParanoid" id="A0A1Y2CXL3"/>
<protein>
    <recommendedName>
        <fullName evidence="2">Zn(2)-C6 fungal-type domain-containing protein</fullName>
    </recommendedName>
</protein>
<dbReference type="InterPro" id="IPR001138">
    <property type="entry name" value="Zn2Cys6_DnaBD"/>
</dbReference>
<dbReference type="GO" id="GO:0000981">
    <property type="term" value="F:DNA-binding transcription factor activity, RNA polymerase II-specific"/>
    <property type="evidence" value="ECO:0007669"/>
    <property type="project" value="InterPro"/>
</dbReference>
<dbReference type="PROSITE" id="PS50048">
    <property type="entry name" value="ZN2_CY6_FUNGAL_2"/>
    <property type="match status" value="1"/>
</dbReference>
<evidence type="ECO:0000256" key="1">
    <source>
        <dbReference type="SAM" id="MobiDB-lite"/>
    </source>
</evidence>
<feature type="domain" description="Zn(2)-C6 fungal-type" evidence="2">
    <location>
        <begin position="40"/>
        <end position="73"/>
    </location>
</feature>
<gene>
    <name evidence="3" type="ORF">BCR35DRAFT_336001</name>
</gene>